<protein>
    <submittedName>
        <fullName evidence="2">Uncharacterized protein</fullName>
    </submittedName>
</protein>
<reference evidence="2" key="1">
    <citation type="journal article" date="2021" name="Open Biol.">
        <title>Shared evolutionary footprints suggest mitochondrial oxidative damage underlies multiple complex I losses in fungi.</title>
        <authorList>
            <person name="Schikora-Tamarit M.A."/>
            <person name="Marcet-Houben M."/>
            <person name="Nosek J."/>
            <person name="Gabaldon T."/>
        </authorList>
    </citation>
    <scope>NUCLEOTIDE SEQUENCE</scope>
    <source>
        <strain evidence="2">CBS2887</strain>
    </source>
</reference>
<keyword evidence="3" id="KW-1185">Reference proteome</keyword>
<organism evidence="2 3">
    <name type="scientific">Wickerhamomyces pijperi</name>
    <name type="common">Yeast</name>
    <name type="synonym">Pichia pijperi</name>
    <dbReference type="NCBI Taxonomy" id="599730"/>
    <lineage>
        <taxon>Eukaryota</taxon>
        <taxon>Fungi</taxon>
        <taxon>Dikarya</taxon>
        <taxon>Ascomycota</taxon>
        <taxon>Saccharomycotina</taxon>
        <taxon>Saccharomycetes</taxon>
        <taxon>Phaffomycetales</taxon>
        <taxon>Wickerhamomycetaceae</taxon>
        <taxon>Wickerhamomyces</taxon>
    </lineage>
</organism>
<keyword evidence="1" id="KW-0812">Transmembrane</keyword>
<comment type="caution">
    <text evidence="2">The sequence shown here is derived from an EMBL/GenBank/DDBJ whole genome shotgun (WGS) entry which is preliminary data.</text>
</comment>
<gene>
    <name evidence="2" type="ORF">WICPIJ_010062</name>
</gene>
<keyword evidence="1" id="KW-0472">Membrane</keyword>
<name>A0A9P8PHV2_WICPI</name>
<feature type="transmembrane region" description="Helical" evidence="1">
    <location>
        <begin position="65"/>
        <end position="85"/>
    </location>
</feature>
<dbReference type="Proteomes" id="UP000774326">
    <property type="component" value="Unassembled WGS sequence"/>
</dbReference>
<dbReference type="EMBL" id="JAEUBG010005807">
    <property type="protein sequence ID" value="KAH3672377.1"/>
    <property type="molecule type" value="Genomic_DNA"/>
</dbReference>
<sequence length="228" mass="24343">MKGNIFFERVFTERRSTSIGFVDSAEVLVAFPLASTPWMSVPFAGAVLAKMSSSSDSDSDSSSTFLALLAVAAFSAASLISFWIFSICSRRALTRAWNWAKSSFLSGSSRFILICKVPSNPMTFPSSTAAAAVVLLLLLLVVVLLTHASYSWWPTVPMLGLSVSTTEVFGSEQSSLRASSAREPVSKAAPEAKTTLAPCLLIKSIGSMTSTLEESNGILSFVSHCFIT</sequence>
<keyword evidence="1" id="KW-1133">Transmembrane helix</keyword>
<feature type="transmembrane region" description="Helical" evidence="1">
    <location>
        <begin position="129"/>
        <end position="153"/>
    </location>
</feature>
<feature type="transmembrane region" description="Helical" evidence="1">
    <location>
        <begin position="21"/>
        <end position="45"/>
    </location>
</feature>
<dbReference type="AlphaFoldDB" id="A0A9P8PHV2"/>
<proteinExistence type="predicted"/>
<evidence type="ECO:0000313" key="2">
    <source>
        <dbReference type="EMBL" id="KAH3672377.1"/>
    </source>
</evidence>
<evidence type="ECO:0000256" key="1">
    <source>
        <dbReference type="SAM" id="Phobius"/>
    </source>
</evidence>
<accession>A0A9P8PHV2</accession>
<reference evidence="2" key="2">
    <citation type="submission" date="2021-01" db="EMBL/GenBank/DDBJ databases">
        <authorList>
            <person name="Schikora-Tamarit M.A."/>
        </authorList>
    </citation>
    <scope>NUCLEOTIDE SEQUENCE</scope>
    <source>
        <strain evidence="2">CBS2887</strain>
    </source>
</reference>
<evidence type="ECO:0000313" key="3">
    <source>
        <dbReference type="Proteomes" id="UP000774326"/>
    </source>
</evidence>